<dbReference type="CDD" id="cd12193">
    <property type="entry name" value="bZIP_GCN4"/>
    <property type="match status" value="1"/>
</dbReference>
<evidence type="ECO:0000256" key="1">
    <source>
        <dbReference type="ARBA" id="ARBA00004123"/>
    </source>
</evidence>
<feature type="compositionally biased region" description="Low complexity" evidence="7">
    <location>
        <begin position="116"/>
        <end position="142"/>
    </location>
</feature>
<keyword evidence="2" id="KW-0805">Transcription regulation</keyword>
<keyword evidence="10" id="KW-1185">Reference proteome</keyword>
<gene>
    <name evidence="9" type="ORF">BJX63DRAFT_428579</name>
</gene>
<dbReference type="PANTHER" id="PTHR13044">
    <property type="entry name" value="ACTIVATING TRANSCRIPTION FACTOR ATF 4/5"/>
    <property type="match status" value="1"/>
</dbReference>
<keyword evidence="3" id="KW-0238">DNA-binding</keyword>
<feature type="coiled-coil region" evidence="6">
    <location>
        <begin position="233"/>
        <end position="260"/>
    </location>
</feature>
<feature type="compositionally biased region" description="Polar residues" evidence="7">
    <location>
        <begin position="33"/>
        <end position="46"/>
    </location>
</feature>
<evidence type="ECO:0000256" key="7">
    <source>
        <dbReference type="SAM" id="MobiDB-lite"/>
    </source>
</evidence>
<organism evidence="9 10">
    <name type="scientific">Aspergillus granulosus</name>
    <dbReference type="NCBI Taxonomy" id="176169"/>
    <lineage>
        <taxon>Eukaryota</taxon>
        <taxon>Fungi</taxon>
        <taxon>Dikarya</taxon>
        <taxon>Ascomycota</taxon>
        <taxon>Pezizomycotina</taxon>
        <taxon>Eurotiomycetes</taxon>
        <taxon>Eurotiomycetidae</taxon>
        <taxon>Eurotiales</taxon>
        <taxon>Aspergillaceae</taxon>
        <taxon>Aspergillus</taxon>
        <taxon>Aspergillus subgen. Nidulantes</taxon>
    </lineage>
</organism>
<reference evidence="9 10" key="1">
    <citation type="submission" date="2024-07" db="EMBL/GenBank/DDBJ databases">
        <title>Section-level genome sequencing and comparative genomics of Aspergillus sections Usti and Cavernicolus.</title>
        <authorList>
            <consortium name="Lawrence Berkeley National Laboratory"/>
            <person name="Nybo J.L."/>
            <person name="Vesth T.C."/>
            <person name="Theobald S."/>
            <person name="Frisvad J.C."/>
            <person name="Larsen T.O."/>
            <person name="Kjaerboelling I."/>
            <person name="Rothschild-Mancinelli K."/>
            <person name="Lyhne E.K."/>
            <person name="Kogle M.E."/>
            <person name="Barry K."/>
            <person name="Clum A."/>
            <person name="Na H."/>
            <person name="Ledsgaard L."/>
            <person name="Lin J."/>
            <person name="Lipzen A."/>
            <person name="Kuo A."/>
            <person name="Riley R."/>
            <person name="Mondo S."/>
            <person name="Labutti K."/>
            <person name="Haridas S."/>
            <person name="Pangalinan J."/>
            <person name="Salamov A.A."/>
            <person name="Simmons B.A."/>
            <person name="Magnuson J.K."/>
            <person name="Chen J."/>
            <person name="Drula E."/>
            <person name="Henrissat B."/>
            <person name="Wiebenga A."/>
            <person name="Lubbers R.J."/>
            <person name="Gomes A.C."/>
            <person name="Makela M.R."/>
            <person name="Stajich J."/>
            <person name="Grigoriev I.V."/>
            <person name="Mortensen U.H."/>
            <person name="De Vries R.P."/>
            <person name="Baker S.E."/>
            <person name="Andersen M.R."/>
        </authorList>
    </citation>
    <scope>NUCLEOTIDE SEQUENCE [LARGE SCALE GENOMIC DNA]</scope>
    <source>
        <strain evidence="9 10">CBS 588.65</strain>
    </source>
</reference>
<feature type="compositionally biased region" description="Low complexity" evidence="7">
    <location>
        <begin position="1"/>
        <end position="14"/>
    </location>
</feature>
<evidence type="ECO:0000256" key="4">
    <source>
        <dbReference type="ARBA" id="ARBA00023163"/>
    </source>
</evidence>
<keyword evidence="5" id="KW-0539">Nucleus</keyword>
<comment type="caution">
    <text evidence="9">The sequence shown here is derived from an EMBL/GenBank/DDBJ whole genome shotgun (WGS) entry which is preliminary data.</text>
</comment>
<feature type="compositionally biased region" description="Pro residues" evidence="7">
    <location>
        <begin position="195"/>
        <end position="205"/>
    </location>
</feature>
<name>A0ABR4HWE1_9EURO</name>
<sequence>MYAPSSLLPNPESNPTEHIRQPQTQTRQQLLQHSSKATPTSFSSQEIDFDYDDDIDIFPTGLTPDLMWVAFSLSTPDATSGPDAGISNSAALDSFDVMSISLPDPLVWSPYESSATASASSTPASTPTPPSSTSSIPAPRSTLSRSSSPDPPTNLPSEDVFQLINTVPDSTGTSTSITTTIPEQALELGIRSNPPLLPKPTPPSTSGPSNTSVAKTRRVSKRQLNTEAARRYRQRKVDRMNQLEEELGLVKKERDQLRIRVSKLVGETEGLKRLLDDKSQSNCVG</sequence>
<proteinExistence type="predicted"/>
<evidence type="ECO:0000256" key="5">
    <source>
        <dbReference type="ARBA" id="ARBA00023242"/>
    </source>
</evidence>
<comment type="subcellular location">
    <subcellularLocation>
        <location evidence="1">Nucleus</location>
    </subcellularLocation>
</comment>
<feature type="region of interest" description="Disordered" evidence="7">
    <location>
        <begin position="1"/>
        <end position="46"/>
    </location>
</feature>
<accession>A0ABR4HWE1</accession>
<evidence type="ECO:0000259" key="8">
    <source>
        <dbReference type="PROSITE" id="PS50217"/>
    </source>
</evidence>
<keyword evidence="4" id="KW-0804">Transcription</keyword>
<dbReference type="PANTHER" id="PTHR13044:SF38">
    <property type="entry name" value="BZIP DOMAIN-CONTAINING PROTEIN"/>
    <property type="match status" value="1"/>
</dbReference>
<dbReference type="Proteomes" id="UP001610334">
    <property type="component" value="Unassembled WGS sequence"/>
</dbReference>
<evidence type="ECO:0000256" key="3">
    <source>
        <dbReference type="ARBA" id="ARBA00023125"/>
    </source>
</evidence>
<dbReference type="InterPro" id="IPR046347">
    <property type="entry name" value="bZIP_sf"/>
</dbReference>
<evidence type="ECO:0000256" key="6">
    <source>
        <dbReference type="SAM" id="Coils"/>
    </source>
</evidence>
<dbReference type="EMBL" id="JBFXLT010000009">
    <property type="protein sequence ID" value="KAL2819805.1"/>
    <property type="molecule type" value="Genomic_DNA"/>
</dbReference>
<dbReference type="PROSITE" id="PS50217">
    <property type="entry name" value="BZIP"/>
    <property type="match status" value="1"/>
</dbReference>
<dbReference type="InterPro" id="IPR004827">
    <property type="entry name" value="bZIP"/>
</dbReference>
<dbReference type="Pfam" id="PF00170">
    <property type="entry name" value="bZIP_1"/>
    <property type="match status" value="1"/>
</dbReference>
<evidence type="ECO:0000313" key="9">
    <source>
        <dbReference type="EMBL" id="KAL2819805.1"/>
    </source>
</evidence>
<evidence type="ECO:0000313" key="10">
    <source>
        <dbReference type="Proteomes" id="UP001610334"/>
    </source>
</evidence>
<dbReference type="Gene3D" id="3.30.160.60">
    <property type="entry name" value="Classic Zinc Finger"/>
    <property type="match status" value="1"/>
</dbReference>
<feature type="domain" description="BZIP" evidence="8">
    <location>
        <begin position="215"/>
        <end position="278"/>
    </location>
</feature>
<feature type="region of interest" description="Disordered" evidence="7">
    <location>
        <begin position="191"/>
        <end position="230"/>
    </location>
</feature>
<protein>
    <recommendedName>
        <fullName evidence="8">BZIP domain-containing protein</fullName>
    </recommendedName>
</protein>
<dbReference type="SMART" id="SM00338">
    <property type="entry name" value="BRLZ"/>
    <property type="match status" value="1"/>
</dbReference>
<feature type="region of interest" description="Disordered" evidence="7">
    <location>
        <begin position="116"/>
        <end position="158"/>
    </location>
</feature>
<dbReference type="SUPFAM" id="SSF57959">
    <property type="entry name" value="Leucine zipper domain"/>
    <property type="match status" value="1"/>
</dbReference>
<feature type="compositionally biased region" description="Low complexity" evidence="7">
    <location>
        <begin position="21"/>
        <end position="32"/>
    </location>
</feature>
<evidence type="ECO:0000256" key="2">
    <source>
        <dbReference type="ARBA" id="ARBA00023015"/>
    </source>
</evidence>
<keyword evidence="6" id="KW-0175">Coiled coil</keyword>